<evidence type="ECO:0000313" key="3">
    <source>
        <dbReference type="Proteomes" id="UP000593564"/>
    </source>
</evidence>
<name>A0A7J7GIV2_CAMSI</name>
<keyword evidence="1" id="KW-0472">Membrane</keyword>
<dbReference type="InterPro" id="IPR004158">
    <property type="entry name" value="DUF247_pln"/>
</dbReference>
<dbReference type="PANTHER" id="PTHR31170:SF17">
    <property type="match status" value="1"/>
</dbReference>
<feature type="transmembrane region" description="Helical" evidence="1">
    <location>
        <begin position="865"/>
        <end position="889"/>
    </location>
</feature>
<proteinExistence type="predicted"/>
<dbReference type="PANTHER" id="PTHR31170">
    <property type="entry name" value="BNAC04G53230D PROTEIN"/>
    <property type="match status" value="1"/>
</dbReference>
<sequence>MENIKLWYLDTLLARLPLPPEETLQQLIECIRELAKRTINCYAERVDMSEDELVEMMIVDGCFLLELFRRDVWLVPRDNDDPVFNTSWMHENLYHDLILLENQIPWFVLHCLFHLTLSVHEQETSFLIKLVLKFFETTMLMTVPAEFKSRGHEIKHILDLIRGSLLSSSENTEPTNTSWELFPPVTELLRIRGNSESLFRNLIAYEQCDRQCTDKFTSYAVFLDCLINTSQDADLLCDKRIVVLALSTEDVSILFNGLYSDILVYDFYYGGVSMEVNQYYRSQWPRWRAILKRDYFNNPWSIASFIAAIAGVQFKKGPPDDLLNIKFCNGMFEIPPIKIRGNSESLFRNLIAYEQCNHQCTDKFTSYAVFLDCLINTSKDADLLCDKRIEVLALSTEDVSTLFNGLYNDTLVYDFYYGGVSMEVNQYYRSRWPRWRAILKRDYFNNPWSIASFIAAIFGMEETDSNKQVSIEIELNKHLACSLRDKLCNESPSLSRNCIFKVPRTLRRRNESIYKPKIVSIGPFHYGKERLAPMEKIKLWYLHSLLARLPPLAQEETLQHFIVSIREVAKYTSNCYAGRLDQSEDELVEMMILDGCFLLELFRREAWLVPRHNDDPIFNTSWMRENLYHDLILLENQIPWLVLCRLFDLTMSTNEQETNFLVNLVLKFFETMMLVTVPSDNESICRENFKHILDLIHQTLLSSSSENTKPTNTNWELFPSVTDLLRAGVRFEKGPPDDITNIKFRNGVFEIPPIKIRGNSESLFRNLIAYEQCDCQCTDKFTSYAVFLDCLINTSADADFLRDRRIVMPALSTEDVSILFNGLYNNTLVYDFYYGDVSMEVNQYYRSQWPRWRAILKRDYFNNPWSIASFIAAIVILVLTFLQTLFTILSY</sequence>
<dbReference type="EMBL" id="JACBKZ010000010">
    <property type="protein sequence ID" value="KAF5939871.1"/>
    <property type="molecule type" value="Genomic_DNA"/>
</dbReference>
<reference evidence="3" key="1">
    <citation type="journal article" date="2020" name="Nat. Commun.">
        <title>Genome assembly of wild tea tree DASZ reveals pedigree and selection history of tea varieties.</title>
        <authorList>
            <person name="Zhang W."/>
            <person name="Zhang Y."/>
            <person name="Qiu H."/>
            <person name="Guo Y."/>
            <person name="Wan H."/>
            <person name="Zhang X."/>
            <person name="Scossa F."/>
            <person name="Alseekh S."/>
            <person name="Zhang Q."/>
            <person name="Wang P."/>
            <person name="Xu L."/>
            <person name="Schmidt M.H."/>
            <person name="Jia X."/>
            <person name="Li D."/>
            <person name="Zhu A."/>
            <person name="Guo F."/>
            <person name="Chen W."/>
            <person name="Ni D."/>
            <person name="Usadel B."/>
            <person name="Fernie A.R."/>
            <person name="Wen W."/>
        </authorList>
    </citation>
    <scope>NUCLEOTIDE SEQUENCE [LARGE SCALE GENOMIC DNA]</scope>
    <source>
        <strain evidence="3">cv. G240</strain>
    </source>
</reference>
<evidence type="ECO:0000256" key="1">
    <source>
        <dbReference type="SAM" id="Phobius"/>
    </source>
</evidence>
<reference evidence="2 3" key="2">
    <citation type="submission" date="2020-07" db="EMBL/GenBank/DDBJ databases">
        <title>Genome assembly of wild tea tree DASZ reveals pedigree and selection history of tea varieties.</title>
        <authorList>
            <person name="Zhang W."/>
        </authorList>
    </citation>
    <scope>NUCLEOTIDE SEQUENCE [LARGE SCALE GENOMIC DNA]</scope>
    <source>
        <strain evidence="3">cv. G240</strain>
        <tissue evidence="2">Leaf</tissue>
    </source>
</reference>
<keyword evidence="3" id="KW-1185">Reference proteome</keyword>
<dbReference type="AlphaFoldDB" id="A0A7J7GIV2"/>
<gene>
    <name evidence="2" type="ORF">HYC85_021038</name>
</gene>
<evidence type="ECO:0000313" key="2">
    <source>
        <dbReference type="EMBL" id="KAF5939871.1"/>
    </source>
</evidence>
<dbReference type="Pfam" id="PF03140">
    <property type="entry name" value="DUF247"/>
    <property type="match status" value="4"/>
</dbReference>
<accession>A0A7J7GIV2</accession>
<comment type="caution">
    <text evidence="2">The sequence shown here is derived from an EMBL/GenBank/DDBJ whole genome shotgun (WGS) entry which is preliminary data.</text>
</comment>
<keyword evidence="1" id="KW-0812">Transmembrane</keyword>
<organism evidence="2 3">
    <name type="scientific">Camellia sinensis</name>
    <name type="common">Tea plant</name>
    <name type="synonym">Thea sinensis</name>
    <dbReference type="NCBI Taxonomy" id="4442"/>
    <lineage>
        <taxon>Eukaryota</taxon>
        <taxon>Viridiplantae</taxon>
        <taxon>Streptophyta</taxon>
        <taxon>Embryophyta</taxon>
        <taxon>Tracheophyta</taxon>
        <taxon>Spermatophyta</taxon>
        <taxon>Magnoliopsida</taxon>
        <taxon>eudicotyledons</taxon>
        <taxon>Gunneridae</taxon>
        <taxon>Pentapetalae</taxon>
        <taxon>asterids</taxon>
        <taxon>Ericales</taxon>
        <taxon>Theaceae</taxon>
        <taxon>Camellia</taxon>
    </lineage>
</organism>
<protein>
    <submittedName>
        <fullName evidence="2">Uncharacterized protein</fullName>
    </submittedName>
</protein>
<dbReference type="Proteomes" id="UP000593564">
    <property type="component" value="Unassembled WGS sequence"/>
</dbReference>
<keyword evidence="1" id="KW-1133">Transmembrane helix</keyword>